<dbReference type="RefSeq" id="WP_007070043.1">
    <property type="nucleotide sequence ID" value="NZ_CAJPSS010000035.1"/>
</dbReference>
<dbReference type="GeneID" id="78277760"/>
<dbReference type="AlphaFoldDB" id="A0A6L6TR41"/>
<dbReference type="GO" id="GO:0050821">
    <property type="term" value="P:protein stabilization"/>
    <property type="evidence" value="ECO:0007669"/>
    <property type="project" value="TreeGrafter"/>
</dbReference>
<dbReference type="GO" id="GO:0051082">
    <property type="term" value="F:unfolded protein binding"/>
    <property type="evidence" value="ECO:0007669"/>
    <property type="project" value="InterPro"/>
</dbReference>
<feature type="region of interest" description="Disordered" evidence="3">
    <location>
        <begin position="55"/>
        <end position="77"/>
    </location>
</feature>
<organism evidence="5 6">
    <name type="scientific">Dialister invisus</name>
    <dbReference type="NCBI Taxonomy" id="218538"/>
    <lineage>
        <taxon>Bacteria</taxon>
        <taxon>Bacillati</taxon>
        <taxon>Bacillota</taxon>
        <taxon>Negativicutes</taxon>
        <taxon>Veillonellales</taxon>
        <taxon>Veillonellaceae</taxon>
        <taxon>Dialister</taxon>
    </lineage>
</organism>
<dbReference type="GO" id="GO:0005829">
    <property type="term" value="C:cytosol"/>
    <property type="evidence" value="ECO:0007669"/>
    <property type="project" value="TreeGrafter"/>
</dbReference>
<evidence type="ECO:0000313" key="5">
    <source>
        <dbReference type="EMBL" id="MBF1130020.1"/>
    </source>
</evidence>
<dbReference type="InterPro" id="IPR005632">
    <property type="entry name" value="Chaperone_Skp"/>
</dbReference>
<feature type="chain" id="PRO_5043747511" evidence="4">
    <location>
        <begin position="22"/>
        <end position="138"/>
    </location>
</feature>
<dbReference type="EMBL" id="JABZMK010000085">
    <property type="protein sequence ID" value="MBF1130020.1"/>
    <property type="molecule type" value="Genomic_DNA"/>
</dbReference>
<dbReference type="PANTHER" id="PTHR35089">
    <property type="entry name" value="CHAPERONE PROTEIN SKP"/>
    <property type="match status" value="1"/>
</dbReference>
<comment type="caution">
    <text evidence="5">The sequence shown here is derived from an EMBL/GenBank/DDBJ whole genome shotgun (WGS) entry which is preliminary data.</text>
</comment>
<feature type="compositionally biased region" description="Basic and acidic residues" evidence="3">
    <location>
        <begin position="67"/>
        <end position="77"/>
    </location>
</feature>
<dbReference type="PANTHER" id="PTHR35089:SF1">
    <property type="entry name" value="CHAPERONE PROTEIN SKP"/>
    <property type="match status" value="1"/>
</dbReference>
<dbReference type="InterPro" id="IPR024930">
    <property type="entry name" value="Skp_dom_sf"/>
</dbReference>
<dbReference type="Pfam" id="PF03938">
    <property type="entry name" value="OmpH"/>
    <property type="match status" value="1"/>
</dbReference>
<dbReference type="SMART" id="SM00935">
    <property type="entry name" value="OmpH"/>
    <property type="match status" value="1"/>
</dbReference>
<keyword evidence="2 4" id="KW-0732">Signal</keyword>
<gene>
    <name evidence="5" type="ORF">HXL70_08295</name>
</gene>
<evidence type="ECO:0000256" key="3">
    <source>
        <dbReference type="SAM" id="MobiDB-lite"/>
    </source>
</evidence>
<feature type="signal peptide" evidence="4">
    <location>
        <begin position="1"/>
        <end position="21"/>
    </location>
</feature>
<protein>
    <submittedName>
        <fullName evidence="5">OmpH family outer membrane protein</fullName>
    </submittedName>
</protein>
<dbReference type="SUPFAM" id="SSF111384">
    <property type="entry name" value="OmpH-like"/>
    <property type="match status" value="1"/>
</dbReference>
<feature type="compositionally biased region" description="Polar residues" evidence="3">
    <location>
        <begin position="55"/>
        <end position="66"/>
    </location>
</feature>
<evidence type="ECO:0000313" key="6">
    <source>
        <dbReference type="Proteomes" id="UP000757890"/>
    </source>
</evidence>
<accession>A0A6L6TR41</accession>
<evidence type="ECO:0000256" key="2">
    <source>
        <dbReference type="ARBA" id="ARBA00022729"/>
    </source>
</evidence>
<name>A0A6L6TR41_9FIRM</name>
<evidence type="ECO:0000256" key="4">
    <source>
        <dbReference type="SAM" id="SignalP"/>
    </source>
</evidence>
<dbReference type="Proteomes" id="UP000757890">
    <property type="component" value="Unassembled WGS sequence"/>
</dbReference>
<evidence type="ECO:0000256" key="1">
    <source>
        <dbReference type="ARBA" id="ARBA00009091"/>
    </source>
</evidence>
<sequence>MKMNKTAAAITAGIITFGAMASASAAGIGFVNSGALLQAHPKMEKVQLDMRTAAQKAQENFNSRSAGKSDQEKEQIAQEIQRDMAAKERTAMQPILQDIRKAIQQVRQEKGLDVILEAGAVIDGGTDVTSEVGAKLTK</sequence>
<dbReference type="Gene3D" id="3.30.910.20">
    <property type="entry name" value="Skp domain"/>
    <property type="match status" value="1"/>
</dbReference>
<reference evidence="5" key="1">
    <citation type="submission" date="2020-04" db="EMBL/GenBank/DDBJ databases">
        <title>Deep metagenomics examines the oral microbiome during advanced dental caries in children, revealing novel taxa and co-occurrences with host molecules.</title>
        <authorList>
            <person name="Baker J.L."/>
            <person name="Morton J.T."/>
            <person name="Dinis M."/>
            <person name="Alvarez R."/>
            <person name="Tran N.C."/>
            <person name="Knight R."/>
            <person name="Edlund A."/>
        </authorList>
    </citation>
    <scope>NUCLEOTIDE SEQUENCE</scope>
    <source>
        <strain evidence="5">JCVI_32_bin.14</strain>
    </source>
</reference>
<proteinExistence type="inferred from homology"/>
<comment type="similarity">
    <text evidence="1">Belongs to the Skp family.</text>
</comment>